<organism evidence="1 2">
    <name type="scientific">Trichoglossum hirsutum</name>
    <dbReference type="NCBI Taxonomy" id="265104"/>
    <lineage>
        <taxon>Eukaryota</taxon>
        <taxon>Fungi</taxon>
        <taxon>Dikarya</taxon>
        <taxon>Ascomycota</taxon>
        <taxon>Pezizomycotina</taxon>
        <taxon>Geoglossomycetes</taxon>
        <taxon>Geoglossales</taxon>
        <taxon>Geoglossaceae</taxon>
        <taxon>Trichoglossum</taxon>
    </lineage>
</organism>
<dbReference type="Proteomes" id="UP000750711">
    <property type="component" value="Unassembled WGS sequence"/>
</dbReference>
<gene>
    <name evidence="1" type="ORF">GP486_004220</name>
</gene>
<dbReference type="EMBL" id="JAGHQM010000641">
    <property type="protein sequence ID" value="KAH0559265.1"/>
    <property type="molecule type" value="Genomic_DNA"/>
</dbReference>
<accession>A0A9P8LBE2</accession>
<name>A0A9P8LBE2_9PEZI</name>
<evidence type="ECO:0000313" key="1">
    <source>
        <dbReference type="EMBL" id="KAH0559265.1"/>
    </source>
</evidence>
<protein>
    <submittedName>
        <fullName evidence="1">Uncharacterized protein</fullName>
    </submittedName>
</protein>
<proteinExistence type="predicted"/>
<dbReference type="AlphaFoldDB" id="A0A9P8LBE2"/>
<evidence type="ECO:0000313" key="2">
    <source>
        <dbReference type="Proteomes" id="UP000750711"/>
    </source>
</evidence>
<reference evidence="1" key="1">
    <citation type="submission" date="2021-03" db="EMBL/GenBank/DDBJ databases">
        <title>Comparative genomics and phylogenomic investigation of the class Geoglossomycetes provide insights into ecological specialization and systematics.</title>
        <authorList>
            <person name="Melie T."/>
            <person name="Pirro S."/>
            <person name="Miller A.N."/>
            <person name="Quandt A."/>
        </authorList>
    </citation>
    <scope>NUCLEOTIDE SEQUENCE</scope>
    <source>
        <strain evidence="1">CAQ_001_2017</strain>
    </source>
</reference>
<sequence length="160" mass="18788">MEELQIIYATGHVSGDTLILILPYLDSVNYHIYKSVKELYKYLDKLYGNPNKEKNTYYTFKGNIATYNLKDDLNNKLIWKLQEAVATYYNDSSITFSQFAYYCTTNNQQIHAHLEKHDRTTKKPKEAYKATLVQLSRSSKTTESEKDLQDCLKPKIEYMK</sequence>
<keyword evidence="2" id="KW-1185">Reference proteome</keyword>
<comment type="caution">
    <text evidence="1">The sequence shown here is derived from an EMBL/GenBank/DDBJ whole genome shotgun (WGS) entry which is preliminary data.</text>
</comment>